<accession>X0SXF3</accession>
<dbReference type="AlphaFoldDB" id="X0SXF3"/>
<gene>
    <name evidence="3" type="ORF">S01H1_30495</name>
</gene>
<feature type="transmembrane region" description="Helical" evidence="1">
    <location>
        <begin position="38"/>
        <end position="59"/>
    </location>
</feature>
<dbReference type="EMBL" id="BARS01018770">
    <property type="protein sequence ID" value="GAF85888.1"/>
    <property type="molecule type" value="Genomic_DNA"/>
</dbReference>
<keyword evidence="1" id="KW-0472">Membrane</keyword>
<feature type="transmembrane region" description="Helical" evidence="1">
    <location>
        <begin position="111"/>
        <end position="133"/>
    </location>
</feature>
<evidence type="ECO:0000259" key="2">
    <source>
        <dbReference type="Pfam" id="PF18902"/>
    </source>
</evidence>
<evidence type="ECO:0000256" key="1">
    <source>
        <dbReference type="SAM" id="Phobius"/>
    </source>
</evidence>
<proteinExistence type="predicted"/>
<sequence length="134" mass="15233">MIYLGFIIDVTKVLKNGFRSLSFMESAIQMSTKTWRELFSYSILTLGTLGDYVSTHVGLSFENLYEINPLTIQLVAMRMWLPVNLVLVMLGIAIPFLIIRLSAEENNRFVLSFPIVHGVIRLSACVWNCSLILM</sequence>
<feature type="transmembrane region" description="Helical" evidence="1">
    <location>
        <begin position="79"/>
        <end position="99"/>
    </location>
</feature>
<evidence type="ECO:0000313" key="3">
    <source>
        <dbReference type="EMBL" id="GAF85888.1"/>
    </source>
</evidence>
<protein>
    <recommendedName>
        <fullName evidence="2">DUF5658 domain-containing protein</fullName>
    </recommendedName>
</protein>
<feature type="domain" description="DUF5658" evidence="2">
    <location>
        <begin position="44"/>
        <end position="133"/>
    </location>
</feature>
<keyword evidence="1" id="KW-1133">Transmembrane helix</keyword>
<dbReference type="InterPro" id="IPR043717">
    <property type="entry name" value="DUF5658"/>
</dbReference>
<reference evidence="3" key="1">
    <citation type="journal article" date="2014" name="Front. Microbiol.">
        <title>High frequency of phylogenetically diverse reductive dehalogenase-homologous genes in deep subseafloor sedimentary metagenomes.</title>
        <authorList>
            <person name="Kawai M."/>
            <person name="Futagami T."/>
            <person name="Toyoda A."/>
            <person name="Takaki Y."/>
            <person name="Nishi S."/>
            <person name="Hori S."/>
            <person name="Arai W."/>
            <person name="Tsubouchi T."/>
            <person name="Morono Y."/>
            <person name="Uchiyama I."/>
            <person name="Ito T."/>
            <person name="Fujiyama A."/>
            <person name="Inagaki F."/>
            <person name="Takami H."/>
        </authorList>
    </citation>
    <scope>NUCLEOTIDE SEQUENCE</scope>
    <source>
        <strain evidence="3">Expedition CK06-06</strain>
    </source>
</reference>
<name>X0SXF3_9ZZZZ</name>
<comment type="caution">
    <text evidence="3">The sequence shown here is derived from an EMBL/GenBank/DDBJ whole genome shotgun (WGS) entry which is preliminary data.</text>
</comment>
<organism evidence="3">
    <name type="scientific">marine sediment metagenome</name>
    <dbReference type="NCBI Taxonomy" id="412755"/>
    <lineage>
        <taxon>unclassified sequences</taxon>
        <taxon>metagenomes</taxon>
        <taxon>ecological metagenomes</taxon>
    </lineage>
</organism>
<keyword evidence="1" id="KW-0812">Transmembrane</keyword>
<dbReference type="Pfam" id="PF18902">
    <property type="entry name" value="DUF5658"/>
    <property type="match status" value="1"/>
</dbReference>